<protein>
    <submittedName>
        <fullName evidence="2">Uncharacterized protein</fullName>
    </submittedName>
</protein>
<feature type="transmembrane region" description="Helical" evidence="1">
    <location>
        <begin position="60"/>
        <end position="78"/>
    </location>
</feature>
<comment type="caution">
    <text evidence="2">The sequence shown here is derived from an EMBL/GenBank/DDBJ whole genome shotgun (WGS) entry which is preliminary data.</text>
</comment>
<keyword evidence="1" id="KW-0812">Transmembrane</keyword>
<feature type="transmembrane region" description="Helical" evidence="1">
    <location>
        <begin position="169"/>
        <end position="188"/>
    </location>
</feature>
<dbReference type="Proteomes" id="UP001200022">
    <property type="component" value="Unassembled WGS sequence"/>
</dbReference>
<sequence length="236" mass="27555">MNKLFRKYFFDESNNISYKTALIIFIAPVILTLVMALILVIPITRSFGLWLLEENHPVELLTFITFMLAGIFGVFFALRIFPKEKMFISIFYGLFSICLIFIAMEEIAWGQWFLQFDTPEYWKEINMQGETTLHNLNGIQGNTEILRFSYGFGGIIGILLKNKFMFFKIAPPTFLLIWFLIIVFHSILDFSSDFLKLNVNIDFVLSKFSELIELLIAISSFLYLWLNKKILFVKGV</sequence>
<accession>A0ABS9IGY7</accession>
<gene>
    <name evidence="2" type="ORF">L3X39_05250</name>
</gene>
<evidence type="ECO:0000313" key="2">
    <source>
        <dbReference type="EMBL" id="MCF7560036.1"/>
    </source>
</evidence>
<name>A0ABS9IGY7_9FLAO</name>
<evidence type="ECO:0000313" key="3">
    <source>
        <dbReference type="Proteomes" id="UP001200022"/>
    </source>
</evidence>
<feature type="transmembrane region" description="Helical" evidence="1">
    <location>
        <begin position="90"/>
        <end position="114"/>
    </location>
</feature>
<reference evidence="2 3" key="1">
    <citation type="submission" date="2022-01" db="EMBL/GenBank/DDBJ databases">
        <title>Draft genome sequence of Sabulilitoribacter multivorans KCTC 32326.</title>
        <authorList>
            <person name="Oh J.-S."/>
        </authorList>
    </citation>
    <scope>NUCLEOTIDE SEQUENCE [LARGE SCALE GENOMIC DNA]</scope>
    <source>
        <strain evidence="2 3">M-M16</strain>
    </source>
</reference>
<proteinExistence type="predicted"/>
<dbReference type="RefSeq" id="WP_237230721.1">
    <property type="nucleotide sequence ID" value="NZ_JAKKDV010000002.1"/>
</dbReference>
<evidence type="ECO:0000256" key="1">
    <source>
        <dbReference type="SAM" id="Phobius"/>
    </source>
</evidence>
<keyword evidence="1" id="KW-1133">Transmembrane helix</keyword>
<organism evidence="2 3">
    <name type="scientific">Flaviramulus multivorans</name>
    <dbReference type="NCBI Taxonomy" id="1304750"/>
    <lineage>
        <taxon>Bacteria</taxon>
        <taxon>Pseudomonadati</taxon>
        <taxon>Bacteroidota</taxon>
        <taxon>Flavobacteriia</taxon>
        <taxon>Flavobacteriales</taxon>
        <taxon>Flavobacteriaceae</taxon>
        <taxon>Flaviramulus</taxon>
    </lineage>
</organism>
<feature type="transmembrane region" description="Helical" evidence="1">
    <location>
        <begin position="145"/>
        <end position="162"/>
    </location>
</feature>
<keyword evidence="1" id="KW-0472">Membrane</keyword>
<dbReference type="EMBL" id="JAKKDV010000002">
    <property type="protein sequence ID" value="MCF7560036.1"/>
    <property type="molecule type" value="Genomic_DNA"/>
</dbReference>
<keyword evidence="3" id="KW-1185">Reference proteome</keyword>
<feature type="transmembrane region" description="Helical" evidence="1">
    <location>
        <begin position="21"/>
        <end position="40"/>
    </location>
</feature>
<feature type="transmembrane region" description="Helical" evidence="1">
    <location>
        <begin position="208"/>
        <end position="226"/>
    </location>
</feature>